<feature type="domain" description="HTH cro/C1-type" evidence="1">
    <location>
        <begin position="103"/>
        <end position="157"/>
    </location>
</feature>
<dbReference type="SUPFAM" id="SSF47413">
    <property type="entry name" value="lambda repressor-like DNA-binding domains"/>
    <property type="match status" value="1"/>
</dbReference>
<evidence type="ECO:0000313" key="2">
    <source>
        <dbReference type="EMBL" id="PJM79819.1"/>
    </source>
</evidence>
<name>A0A2M9HSP8_9BIFI</name>
<dbReference type="Pfam" id="PF01381">
    <property type="entry name" value="HTH_3"/>
    <property type="match status" value="1"/>
</dbReference>
<proteinExistence type="predicted"/>
<dbReference type="PROSITE" id="PS50943">
    <property type="entry name" value="HTH_CROC1"/>
    <property type="match status" value="1"/>
</dbReference>
<dbReference type="InterPro" id="IPR010982">
    <property type="entry name" value="Lambda_DNA-bd_dom_sf"/>
</dbReference>
<gene>
    <name evidence="2" type="ORF">CUU80_01350</name>
</gene>
<keyword evidence="3" id="KW-1185">Reference proteome</keyword>
<dbReference type="InterPro" id="IPR001387">
    <property type="entry name" value="Cro/C1-type_HTH"/>
</dbReference>
<protein>
    <recommendedName>
        <fullName evidence="1">HTH cro/C1-type domain-containing protein</fullName>
    </recommendedName>
</protein>
<dbReference type="SMART" id="SM00530">
    <property type="entry name" value="HTH_XRE"/>
    <property type="match status" value="1"/>
</dbReference>
<reference evidence="2 3" key="1">
    <citation type="submission" date="2017-11" db="EMBL/GenBank/DDBJ databases">
        <title>Draft genome sequences of strains TRE 1, TRE D, TRE H and TRI 7, isolated from tamarins, belonging to four potential novel Bifidobacterium species.</title>
        <authorList>
            <person name="Mattarelli P."/>
            <person name="Modesto M."/>
            <person name="Bonetti A."/>
            <person name="Puglisi E."/>
            <person name="Morelli L."/>
        </authorList>
    </citation>
    <scope>NUCLEOTIDE SEQUENCE [LARGE SCALE GENOMIC DNA]</scope>
    <source>
        <strain evidence="3">TRED</strain>
    </source>
</reference>
<organism evidence="2 3">
    <name type="scientific">Bifidobacterium scaligerum</name>
    <dbReference type="NCBI Taxonomy" id="2052656"/>
    <lineage>
        <taxon>Bacteria</taxon>
        <taxon>Bacillati</taxon>
        <taxon>Actinomycetota</taxon>
        <taxon>Actinomycetes</taxon>
        <taxon>Bifidobacteriales</taxon>
        <taxon>Bifidobacteriaceae</taxon>
        <taxon>Bifidobacterium</taxon>
    </lineage>
</organism>
<dbReference type="OrthoDB" id="3197212at2"/>
<evidence type="ECO:0000259" key="1">
    <source>
        <dbReference type="PROSITE" id="PS50943"/>
    </source>
</evidence>
<accession>A0A2M9HSP8</accession>
<comment type="caution">
    <text evidence="2">The sequence shown here is derived from an EMBL/GenBank/DDBJ whole genome shotgun (WGS) entry which is preliminary data.</text>
</comment>
<sequence>MQSFRAIIHPHTFVCRFCPPHPIGILRICAIVVETRHALHTTGFTQARCSLPRIIDSAIARNDAIDIPQARIVAMTNTTTPYISPQANKPSKERIYPEVGAALLKARKECGMTQQQLADATGVSRITIQRIEQAHINPSFKTLEALAHGMGRTLTISFDA</sequence>
<dbReference type="Proteomes" id="UP000228755">
    <property type="component" value="Unassembled WGS sequence"/>
</dbReference>
<evidence type="ECO:0000313" key="3">
    <source>
        <dbReference type="Proteomes" id="UP000228755"/>
    </source>
</evidence>
<dbReference type="CDD" id="cd00093">
    <property type="entry name" value="HTH_XRE"/>
    <property type="match status" value="1"/>
</dbReference>
<dbReference type="Gene3D" id="1.10.260.40">
    <property type="entry name" value="lambda repressor-like DNA-binding domains"/>
    <property type="match status" value="1"/>
</dbReference>
<dbReference type="AlphaFoldDB" id="A0A2M9HSP8"/>
<dbReference type="GO" id="GO:0003677">
    <property type="term" value="F:DNA binding"/>
    <property type="evidence" value="ECO:0007669"/>
    <property type="project" value="InterPro"/>
</dbReference>
<dbReference type="EMBL" id="PGLQ01000001">
    <property type="protein sequence ID" value="PJM79819.1"/>
    <property type="molecule type" value="Genomic_DNA"/>
</dbReference>